<keyword evidence="3" id="KW-1185">Reference proteome</keyword>
<sequence>MKEVFWRFAQVEQGRGIWTSFWSDVWIEGRCLADEFPRVAAAAELPNSRVADILNFVGDRIFWDLPLKVNLRGGAERERVNLMNLLDSLPSSSFPAGPERLRWNPSPASGFSVKSMFQQLAIERFPREANFPHKVIWQQIVPSKVCIFMWMVYHKKIATVDNLKRKGWCLANRCALCEADEETVDHIFCQCNFAVEIWNILRNFVDIGDIRANVTDIAETLRTWPVSTPENSKQWCTRIALHAYCWTVWLERNSRTFNDEKIPQRVIVYKIGRAIHSWLTAGKKVDVFDAGTWLITMKNRLFPNTVFFGPA</sequence>
<name>A0AAV2DBF0_9ROSI</name>
<dbReference type="AlphaFoldDB" id="A0AAV2DBF0"/>
<evidence type="ECO:0000313" key="3">
    <source>
        <dbReference type="Proteomes" id="UP001497516"/>
    </source>
</evidence>
<dbReference type="Proteomes" id="UP001497516">
    <property type="component" value="Chromosome 2"/>
</dbReference>
<evidence type="ECO:0000313" key="2">
    <source>
        <dbReference type="EMBL" id="CAL1371006.1"/>
    </source>
</evidence>
<dbReference type="InterPro" id="IPR026960">
    <property type="entry name" value="RVT-Znf"/>
</dbReference>
<evidence type="ECO:0000259" key="1">
    <source>
        <dbReference type="Pfam" id="PF13966"/>
    </source>
</evidence>
<feature type="domain" description="Reverse transcriptase zinc-binding" evidence="1">
    <location>
        <begin position="111"/>
        <end position="198"/>
    </location>
</feature>
<gene>
    <name evidence="2" type="ORF">LTRI10_LOCUS13093</name>
</gene>
<dbReference type="PANTHER" id="PTHR36617:SF5">
    <property type="entry name" value="OS05G0421675 PROTEIN"/>
    <property type="match status" value="1"/>
</dbReference>
<proteinExistence type="predicted"/>
<accession>A0AAV2DBF0</accession>
<protein>
    <recommendedName>
        <fullName evidence="1">Reverse transcriptase zinc-binding domain-containing protein</fullName>
    </recommendedName>
</protein>
<reference evidence="2 3" key="1">
    <citation type="submission" date="2024-04" db="EMBL/GenBank/DDBJ databases">
        <authorList>
            <person name="Fracassetti M."/>
        </authorList>
    </citation>
    <scope>NUCLEOTIDE SEQUENCE [LARGE SCALE GENOMIC DNA]</scope>
</reference>
<dbReference type="Pfam" id="PF13966">
    <property type="entry name" value="zf-RVT"/>
    <property type="match status" value="1"/>
</dbReference>
<dbReference type="PANTHER" id="PTHR36617">
    <property type="entry name" value="PROTEIN, PUTATIVE-RELATED"/>
    <property type="match status" value="1"/>
</dbReference>
<dbReference type="EMBL" id="OZ034815">
    <property type="protein sequence ID" value="CAL1371006.1"/>
    <property type="molecule type" value="Genomic_DNA"/>
</dbReference>
<organism evidence="2 3">
    <name type="scientific">Linum trigynum</name>
    <dbReference type="NCBI Taxonomy" id="586398"/>
    <lineage>
        <taxon>Eukaryota</taxon>
        <taxon>Viridiplantae</taxon>
        <taxon>Streptophyta</taxon>
        <taxon>Embryophyta</taxon>
        <taxon>Tracheophyta</taxon>
        <taxon>Spermatophyta</taxon>
        <taxon>Magnoliopsida</taxon>
        <taxon>eudicotyledons</taxon>
        <taxon>Gunneridae</taxon>
        <taxon>Pentapetalae</taxon>
        <taxon>rosids</taxon>
        <taxon>fabids</taxon>
        <taxon>Malpighiales</taxon>
        <taxon>Linaceae</taxon>
        <taxon>Linum</taxon>
    </lineage>
</organism>